<comment type="caution">
    <text evidence="2">The sequence shown here is derived from an EMBL/GenBank/DDBJ whole genome shotgun (WGS) entry which is preliminary data.</text>
</comment>
<name>A0A4R2RNY3_9FIRM</name>
<gene>
    <name evidence="2" type="ORF">EDD73_10891</name>
</gene>
<evidence type="ECO:0000313" key="2">
    <source>
        <dbReference type="EMBL" id="TCP64738.1"/>
    </source>
</evidence>
<organism evidence="2 3">
    <name type="scientific">Heliophilum fasciatum</name>
    <dbReference type="NCBI Taxonomy" id="35700"/>
    <lineage>
        <taxon>Bacteria</taxon>
        <taxon>Bacillati</taxon>
        <taxon>Bacillota</taxon>
        <taxon>Clostridia</taxon>
        <taxon>Eubacteriales</taxon>
        <taxon>Heliobacteriaceae</taxon>
        <taxon>Heliophilum</taxon>
    </lineage>
</organism>
<protein>
    <submittedName>
        <fullName evidence="2">Helix-turn-helix protein</fullName>
    </submittedName>
</protein>
<sequence>MNRTWLTEYRGERTHQQVADLANIDRSYYTQLESGIRNPSVETAKKVASALGFNWTLFFESDCVETNQTKGGIY</sequence>
<dbReference type="InterPro" id="IPR010982">
    <property type="entry name" value="Lambda_DNA-bd_dom_sf"/>
</dbReference>
<feature type="domain" description="HTH cro/C1-type" evidence="1">
    <location>
        <begin position="16"/>
        <end position="58"/>
    </location>
</feature>
<dbReference type="InterPro" id="IPR001387">
    <property type="entry name" value="Cro/C1-type_HTH"/>
</dbReference>
<dbReference type="RefSeq" id="WP_131918881.1">
    <property type="nucleotide sequence ID" value="NZ_JAOQNU010000008.1"/>
</dbReference>
<dbReference type="SMART" id="SM00530">
    <property type="entry name" value="HTH_XRE"/>
    <property type="match status" value="1"/>
</dbReference>
<proteinExistence type="predicted"/>
<dbReference type="GO" id="GO:0003677">
    <property type="term" value="F:DNA binding"/>
    <property type="evidence" value="ECO:0007669"/>
    <property type="project" value="InterPro"/>
</dbReference>
<dbReference type="CDD" id="cd00093">
    <property type="entry name" value="HTH_XRE"/>
    <property type="match status" value="1"/>
</dbReference>
<dbReference type="Gene3D" id="1.10.260.40">
    <property type="entry name" value="lambda repressor-like DNA-binding domains"/>
    <property type="match status" value="1"/>
</dbReference>
<dbReference type="SUPFAM" id="SSF47413">
    <property type="entry name" value="lambda repressor-like DNA-binding domains"/>
    <property type="match status" value="1"/>
</dbReference>
<dbReference type="OrthoDB" id="1684348at2"/>
<reference evidence="2 3" key="1">
    <citation type="submission" date="2019-03" db="EMBL/GenBank/DDBJ databases">
        <title>Genomic Encyclopedia of Type Strains, Phase IV (KMG-IV): sequencing the most valuable type-strain genomes for metagenomic binning, comparative biology and taxonomic classification.</title>
        <authorList>
            <person name="Goeker M."/>
        </authorList>
    </citation>
    <scope>NUCLEOTIDE SEQUENCE [LARGE SCALE GENOMIC DNA]</scope>
    <source>
        <strain evidence="2 3">DSM 11170</strain>
    </source>
</reference>
<dbReference type="Proteomes" id="UP000294813">
    <property type="component" value="Unassembled WGS sequence"/>
</dbReference>
<evidence type="ECO:0000313" key="3">
    <source>
        <dbReference type="Proteomes" id="UP000294813"/>
    </source>
</evidence>
<dbReference type="PROSITE" id="PS50943">
    <property type="entry name" value="HTH_CROC1"/>
    <property type="match status" value="1"/>
</dbReference>
<keyword evidence="3" id="KW-1185">Reference proteome</keyword>
<accession>A0A4R2RNY3</accession>
<dbReference type="AlphaFoldDB" id="A0A4R2RNY3"/>
<dbReference type="EMBL" id="SLXT01000008">
    <property type="protein sequence ID" value="TCP64738.1"/>
    <property type="molecule type" value="Genomic_DNA"/>
</dbReference>
<dbReference type="Pfam" id="PF01381">
    <property type="entry name" value="HTH_3"/>
    <property type="match status" value="1"/>
</dbReference>
<evidence type="ECO:0000259" key="1">
    <source>
        <dbReference type="PROSITE" id="PS50943"/>
    </source>
</evidence>